<accession>A0A1Q9DPX7</accession>
<reference evidence="1 2" key="1">
    <citation type="submission" date="2016-02" db="EMBL/GenBank/DDBJ databases">
        <title>Genome analysis of coral dinoflagellate symbionts highlights evolutionary adaptations to a symbiotic lifestyle.</title>
        <authorList>
            <person name="Aranda M."/>
            <person name="Li Y."/>
            <person name="Liew Y.J."/>
            <person name="Baumgarten S."/>
            <person name="Simakov O."/>
            <person name="Wilson M."/>
            <person name="Piel J."/>
            <person name="Ashoor H."/>
            <person name="Bougouffa S."/>
            <person name="Bajic V.B."/>
            <person name="Ryu T."/>
            <person name="Ravasi T."/>
            <person name="Bayer T."/>
            <person name="Micklem G."/>
            <person name="Kim H."/>
            <person name="Bhak J."/>
            <person name="Lajeunesse T.C."/>
            <person name="Voolstra C.R."/>
        </authorList>
    </citation>
    <scope>NUCLEOTIDE SEQUENCE [LARGE SCALE GENOMIC DNA]</scope>
    <source>
        <strain evidence="1 2">CCMP2467</strain>
    </source>
</reference>
<proteinExistence type="predicted"/>
<dbReference type="OrthoDB" id="449394at2759"/>
<organism evidence="1 2">
    <name type="scientific">Symbiodinium microadriaticum</name>
    <name type="common">Dinoflagellate</name>
    <name type="synonym">Zooxanthella microadriatica</name>
    <dbReference type="NCBI Taxonomy" id="2951"/>
    <lineage>
        <taxon>Eukaryota</taxon>
        <taxon>Sar</taxon>
        <taxon>Alveolata</taxon>
        <taxon>Dinophyceae</taxon>
        <taxon>Suessiales</taxon>
        <taxon>Symbiodiniaceae</taxon>
        <taxon>Symbiodinium</taxon>
    </lineage>
</organism>
<protein>
    <submittedName>
        <fullName evidence="1">Uncharacterized protein</fullName>
    </submittedName>
</protein>
<keyword evidence="2" id="KW-1185">Reference proteome</keyword>
<comment type="caution">
    <text evidence="1">The sequence shown here is derived from an EMBL/GenBank/DDBJ whole genome shotgun (WGS) entry which is preliminary data.</text>
</comment>
<sequence length="82" mass="9565">MTWRRCLREHEGPEFKAFSCAPLHRRIMLRVIQLREDHPQEIHACLGIHPLDDSCDMQAWHVARAPDGKASTNWLVVHVCIK</sequence>
<name>A0A1Q9DPX7_SYMMI</name>
<gene>
    <name evidence="1" type="ORF">AK812_SmicGene20450</name>
</gene>
<evidence type="ECO:0000313" key="1">
    <source>
        <dbReference type="EMBL" id="OLP97215.1"/>
    </source>
</evidence>
<dbReference type="EMBL" id="LSRX01000442">
    <property type="protein sequence ID" value="OLP97215.1"/>
    <property type="molecule type" value="Genomic_DNA"/>
</dbReference>
<dbReference type="Proteomes" id="UP000186817">
    <property type="component" value="Unassembled WGS sequence"/>
</dbReference>
<dbReference type="AlphaFoldDB" id="A0A1Q9DPX7"/>
<evidence type="ECO:0000313" key="2">
    <source>
        <dbReference type="Proteomes" id="UP000186817"/>
    </source>
</evidence>